<dbReference type="EMBL" id="CAJNIZ010035002">
    <property type="protein sequence ID" value="CAE7556907.1"/>
    <property type="molecule type" value="Genomic_DNA"/>
</dbReference>
<evidence type="ECO:0000256" key="6">
    <source>
        <dbReference type="RuleBase" id="RU000488"/>
    </source>
</evidence>
<keyword evidence="3 5" id="KW-0812">Transmembrane</keyword>
<accession>A0A812U8L1</accession>
<evidence type="ECO:0000256" key="5">
    <source>
        <dbReference type="PROSITE-ProRule" id="PRU00282"/>
    </source>
</evidence>
<evidence type="ECO:0000256" key="1">
    <source>
        <dbReference type="ARBA" id="ARBA00004141"/>
    </source>
</evidence>
<evidence type="ECO:0000256" key="3">
    <source>
        <dbReference type="ARBA" id="ARBA00022692"/>
    </source>
</evidence>
<dbReference type="InterPro" id="IPR020103">
    <property type="entry name" value="PsdUridine_synth_cat_dom_sf"/>
</dbReference>
<dbReference type="SUPFAM" id="SSF55120">
    <property type="entry name" value="Pseudouridine synthase"/>
    <property type="match status" value="1"/>
</dbReference>
<evidence type="ECO:0000313" key="8">
    <source>
        <dbReference type="EMBL" id="CAE7556907.1"/>
    </source>
</evidence>
<dbReference type="Gene3D" id="1.25.40.10">
    <property type="entry name" value="Tetratricopeptide repeat domain"/>
    <property type="match status" value="1"/>
</dbReference>
<feature type="repeat" description="Solcar" evidence="5">
    <location>
        <begin position="403"/>
        <end position="494"/>
    </location>
</feature>
<sequence>MAQVRVRIGLEALTAAVTACEGMSEWQWALQLFAAESQGGVDGLAADEILLNSVIAAAAEGRKWQLALSVLADFDRLGLQKTEVTYTAAISSCESEALWQLSVALFAEEIACGVLAASCPDGTQAGSVLSMIHRAEGRSKAAAFAERLRQVWLRKDATDPQPAGTADGLGLKVLARGHGVLVVDKPSGMLSEEVFECVSAQLRLPVSSTSRLDQPTSGILPVCLGSETAGATNWLRAQWAARLVSKSYLCLSAGSAMRVGFTAEVATALREVPGDLRLQEVSAAGRPARTIFTVLASFRDPDGQPGPDGKAPSLNLFQVRILTGRKHQIRVHLASIGQPLVGDKLYRPGCDVDWCPRMFLHCRRLGFMDLEGRRMLIKSPLPPELAVATYDQFKTIYGNLGIKGSSNVVASSFTAGLVYSVITMPFESAKNRMASQKPDPETGKLPYRGTMQTIQTVAGKEGAMALYNGFMPYCLRCGGHTVLMFFAVEELQKM</sequence>
<dbReference type="GO" id="GO:0016020">
    <property type="term" value="C:membrane"/>
    <property type="evidence" value="ECO:0007669"/>
    <property type="project" value="UniProtKB-SubCell"/>
</dbReference>
<dbReference type="Pfam" id="PF00153">
    <property type="entry name" value="Mito_carr"/>
    <property type="match status" value="1"/>
</dbReference>
<keyword evidence="4 5" id="KW-0472">Membrane</keyword>
<evidence type="ECO:0000256" key="4">
    <source>
        <dbReference type="ARBA" id="ARBA00023136"/>
    </source>
</evidence>
<proteinExistence type="inferred from homology"/>
<dbReference type="GO" id="GO:0000455">
    <property type="term" value="P:enzyme-directed rRNA pseudouridine synthesis"/>
    <property type="evidence" value="ECO:0007669"/>
    <property type="project" value="TreeGrafter"/>
</dbReference>
<dbReference type="Gene3D" id="3.30.2350.10">
    <property type="entry name" value="Pseudouridine synthase"/>
    <property type="match status" value="1"/>
</dbReference>
<dbReference type="OrthoDB" id="756301at2759"/>
<dbReference type="Gene3D" id="1.50.40.10">
    <property type="entry name" value="Mitochondrial carrier domain"/>
    <property type="match status" value="1"/>
</dbReference>
<dbReference type="Pfam" id="PF00849">
    <property type="entry name" value="PseudoU_synth_2"/>
    <property type="match status" value="1"/>
</dbReference>
<dbReference type="PANTHER" id="PTHR21600">
    <property type="entry name" value="MITOCHONDRIAL RNA PSEUDOURIDINE SYNTHASE"/>
    <property type="match status" value="1"/>
</dbReference>
<evidence type="ECO:0000313" key="9">
    <source>
        <dbReference type="Proteomes" id="UP000649617"/>
    </source>
</evidence>
<dbReference type="AlphaFoldDB" id="A0A812U8L1"/>
<gene>
    <name evidence="8" type="ORF">SPIL2461_LOCUS14846</name>
</gene>
<dbReference type="GO" id="GO:0009982">
    <property type="term" value="F:pseudouridine synthase activity"/>
    <property type="evidence" value="ECO:0007669"/>
    <property type="project" value="InterPro"/>
</dbReference>
<keyword evidence="6" id="KW-0813">Transport</keyword>
<dbReference type="InterPro" id="IPR006145">
    <property type="entry name" value="PsdUridine_synth_RsuA/RluA"/>
</dbReference>
<dbReference type="CDD" id="cd02869">
    <property type="entry name" value="PseudoU_synth_RluA_like"/>
    <property type="match status" value="1"/>
</dbReference>
<dbReference type="InterPro" id="IPR011990">
    <property type="entry name" value="TPR-like_helical_dom_sf"/>
</dbReference>
<dbReference type="PROSITE" id="PS50920">
    <property type="entry name" value="SOLCAR"/>
    <property type="match status" value="1"/>
</dbReference>
<dbReference type="InterPro" id="IPR023395">
    <property type="entry name" value="MCP_dom_sf"/>
</dbReference>
<feature type="domain" description="Pseudouridine synthase RsuA/RluA-like" evidence="7">
    <location>
        <begin position="180"/>
        <end position="335"/>
    </location>
</feature>
<evidence type="ECO:0000259" key="7">
    <source>
        <dbReference type="Pfam" id="PF00849"/>
    </source>
</evidence>
<name>A0A812U8L1_SYMPI</name>
<protein>
    <recommendedName>
        <fullName evidence="7">Pseudouridine synthase RsuA/RluA-like domain-containing protein</fullName>
    </recommendedName>
</protein>
<dbReference type="PANTHER" id="PTHR21600:SF87">
    <property type="entry name" value="RNA PSEUDOURIDYLATE SYNTHASE DOMAIN-CONTAINING PROTEIN 1"/>
    <property type="match status" value="1"/>
</dbReference>
<organism evidence="8 9">
    <name type="scientific">Symbiodinium pilosum</name>
    <name type="common">Dinoflagellate</name>
    <dbReference type="NCBI Taxonomy" id="2952"/>
    <lineage>
        <taxon>Eukaryota</taxon>
        <taxon>Sar</taxon>
        <taxon>Alveolata</taxon>
        <taxon>Dinophyceae</taxon>
        <taxon>Suessiales</taxon>
        <taxon>Symbiodiniaceae</taxon>
        <taxon>Symbiodinium</taxon>
    </lineage>
</organism>
<reference evidence="8" key="1">
    <citation type="submission" date="2021-02" db="EMBL/GenBank/DDBJ databases">
        <authorList>
            <person name="Dougan E. K."/>
            <person name="Rhodes N."/>
            <person name="Thang M."/>
            <person name="Chan C."/>
        </authorList>
    </citation>
    <scope>NUCLEOTIDE SEQUENCE</scope>
</reference>
<dbReference type="InterPro" id="IPR018108">
    <property type="entry name" value="MCP_transmembrane"/>
</dbReference>
<dbReference type="Proteomes" id="UP000649617">
    <property type="component" value="Unassembled WGS sequence"/>
</dbReference>
<keyword evidence="9" id="KW-1185">Reference proteome</keyword>
<comment type="subcellular location">
    <subcellularLocation>
        <location evidence="1">Membrane</location>
        <topology evidence="1">Multi-pass membrane protein</topology>
    </subcellularLocation>
</comment>
<dbReference type="InterPro" id="IPR050188">
    <property type="entry name" value="RluA_PseudoU_synthase"/>
</dbReference>
<comment type="similarity">
    <text evidence="6">Belongs to the mitochondrial carrier (TC 2.A.29) family.</text>
</comment>
<dbReference type="GO" id="GO:0003723">
    <property type="term" value="F:RNA binding"/>
    <property type="evidence" value="ECO:0007669"/>
    <property type="project" value="InterPro"/>
</dbReference>
<comment type="similarity">
    <text evidence="2">Belongs to the pseudouridine synthase RluA family.</text>
</comment>
<evidence type="ECO:0000256" key="2">
    <source>
        <dbReference type="ARBA" id="ARBA00010876"/>
    </source>
</evidence>
<comment type="caution">
    <text evidence="8">The sequence shown here is derived from an EMBL/GenBank/DDBJ whole genome shotgun (WGS) entry which is preliminary data.</text>
</comment>
<dbReference type="SUPFAM" id="SSF103506">
    <property type="entry name" value="Mitochondrial carrier"/>
    <property type="match status" value="1"/>
</dbReference>